<proteinExistence type="predicted"/>
<accession>A0ACC2RKY5</accession>
<reference evidence="1" key="1">
    <citation type="submission" date="2022-04" db="EMBL/GenBank/DDBJ databases">
        <title>Genome of the entomopathogenic fungus Entomophthora muscae.</title>
        <authorList>
            <person name="Elya C."/>
            <person name="Lovett B.R."/>
            <person name="Lee E."/>
            <person name="Macias A.M."/>
            <person name="Hajek A.E."/>
            <person name="De Bivort B.L."/>
            <person name="Kasson M.T."/>
            <person name="De Fine Licht H.H."/>
            <person name="Stajich J.E."/>
        </authorList>
    </citation>
    <scope>NUCLEOTIDE SEQUENCE</scope>
    <source>
        <strain evidence="1">Berkeley</strain>
    </source>
</reference>
<keyword evidence="2" id="KW-1185">Reference proteome</keyword>
<name>A0ACC2RKY5_9FUNG</name>
<gene>
    <name evidence="1" type="ORF">DSO57_1011440</name>
</gene>
<evidence type="ECO:0000313" key="1">
    <source>
        <dbReference type="EMBL" id="KAJ9050752.1"/>
    </source>
</evidence>
<dbReference type="Proteomes" id="UP001165960">
    <property type="component" value="Unassembled WGS sequence"/>
</dbReference>
<comment type="caution">
    <text evidence="1">The sequence shown here is derived from an EMBL/GenBank/DDBJ whole genome shotgun (WGS) entry which is preliminary data.</text>
</comment>
<sequence>MEFTEGKINKGESLMYFSECFYLKAQTLVSMGAATFVEVNKALLNYVRPNRELSIILKSEIHGAQNVPELMRSLGSFKKSLRSHFLTTRRLPLLTQLNPKERYWKRKWQRTRLLAQPLWLIALKIINQVAEKTLIASSNNPSPILDLDPAAKEPPDEEETLMDLDASPERYLPDKEELNKELLH</sequence>
<dbReference type="EMBL" id="QTSX02007139">
    <property type="protein sequence ID" value="KAJ9050752.1"/>
    <property type="molecule type" value="Genomic_DNA"/>
</dbReference>
<protein>
    <submittedName>
        <fullName evidence="1">Uncharacterized protein</fullName>
    </submittedName>
</protein>
<evidence type="ECO:0000313" key="2">
    <source>
        <dbReference type="Proteomes" id="UP001165960"/>
    </source>
</evidence>
<organism evidence="1 2">
    <name type="scientific">Entomophthora muscae</name>
    <dbReference type="NCBI Taxonomy" id="34485"/>
    <lineage>
        <taxon>Eukaryota</taxon>
        <taxon>Fungi</taxon>
        <taxon>Fungi incertae sedis</taxon>
        <taxon>Zoopagomycota</taxon>
        <taxon>Entomophthoromycotina</taxon>
        <taxon>Entomophthoromycetes</taxon>
        <taxon>Entomophthorales</taxon>
        <taxon>Entomophthoraceae</taxon>
        <taxon>Entomophthora</taxon>
    </lineage>
</organism>